<evidence type="ECO:0000259" key="1">
    <source>
        <dbReference type="Pfam" id="PF13936"/>
    </source>
</evidence>
<proteinExistence type="predicted"/>
<accession>A0AAW5S914</accession>
<dbReference type="Proteomes" id="UP000192293">
    <property type="component" value="Unassembled WGS sequence"/>
</dbReference>
<reference evidence="2" key="2">
    <citation type="submission" date="2020-07" db="EMBL/GenBank/DDBJ databases">
        <authorList>
            <person name="Pettersson B.M.F."/>
            <person name="Behra P.R.K."/>
            <person name="Ramesh M."/>
            <person name="Das S."/>
            <person name="Dasgupta S."/>
            <person name="Kirsebom L.A."/>
        </authorList>
    </citation>
    <scope>NUCLEOTIDE SEQUENCE</scope>
    <source>
        <strain evidence="2">DSM 45439</strain>
    </source>
</reference>
<evidence type="ECO:0000313" key="4">
    <source>
        <dbReference type="Proteomes" id="UP000192293"/>
    </source>
</evidence>
<evidence type="ECO:0000313" key="3">
    <source>
        <dbReference type="EMBL" id="ORA42198.1"/>
    </source>
</evidence>
<dbReference type="RefSeq" id="WP_139800202.1">
    <property type="nucleotide sequence ID" value="NZ_JBHSQF010000061.1"/>
</dbReference>
<dbReference type="AlphaFoldDB" id="A0AAW5S914"/>
<comment type="caution">
    <text evidence="2">The sequence shown here is derived from an EMBL/GenBank/DDBJ whole genome shotgun (WGS) entry which is preliminary data.</text>
</comment>
<protein>
    <submittedName>
        <fullName evidence="2">Helix-turn-helix domain-containing protein</fullName>
    </submittedName>
</protein>
<gene>
    <name evidence="3" type="ORF">BST19_25825</name>
    <name evidence="2" type="ORF">H7I91_22015</name>
</gene>
<dbReference type="InterPro" id="IPR025246">
    <property type="entry name" value="IS30-like_HTH"/>
</dbReference>
<feature type="domain" description="Transposase IS30-like HTH" evidence="1">
    <location>
        <begin position="10"/>
        <end position="35"/>
    </location>
</feature>
<evidence type="ECO:0000313" key="5">
    <source>
        <dbReference type="Proteomes" id="UP001207588"/>
    </source>
</evidence>
<dbReference type="Proteomes" id="UP001207588">
    <property type="component" value="Unassembled WGS sequence"/>
</dbReference>
<name>A0AAW5S914_MYCBC</name>
<organism evidence="2 5">
    <name type="scientific">Mycobacterium bouchedurhonense</name>
    <dbReference type="NCBI Taxonomy" id="701041"/>
    <lineage>
        <taxon>Bacteria</taxon>
        <taxon>Bacillati</taxon>
        <taxon>Actinomycetota</taxon>
        <taxon>Actinomycetes</taxon>
        <taxon>Mycobacteriales</taxon>
        <taxon>Mycobacteriaceae</taxon>
        <taxon>Mycobacterium</taxon>
        <taxon>Mycobacterium avium complex (MAC)</taxon>
    </lineage>
</organism>
<dbReference type="EMBL" id="MVHL01000084">
    <property type="protein sequence ID" value="ORA42198.1"/>
    <property type="molecule type" value="Genomic_DNA"/>
</dbReference>
<reference evidence="2" key="3">
    <citation type="journal article" date="2022" name="BMC Genomics">
        <title>Comparative genome analysis of mycobacteria focusing on tRNA and non-coding RNA.</title>
        <authorList>
            <person name="Behra P.R.K."/>
            <person name="Pettersson B.M.F."/>
            <person name="Ramesh M."/>
            <person name="Das S."/>
            <person name="Dasgupta S."/>
            <person name="Kirsebom L.A."/>
        </authorList>
    </citation>
    <scope>NUCLEOTIDE SEQUENCE</scope>
    <source>
        <strain evidence="2">DSM 45439</strain>
    </source>
</reference>
<evidence type="ECO:0000313" key="2">
    <source>
        <dbReference type="EMBL" id="MCV6991916.1"/>
    </source>
</evidence>
<sequence length="72" mass="7672">MNYPGFVPASGASARSIAASIGRPSSTVSREIARNGGRDSYRAMLADSAAFIRARRPKVSKLAGLTWLTFRA</sequence>
<dbReference type="EMBL" id="JACKTG010000076">
    <property type="protein sequence ID" value="MCV6991916.1"/>
    <property type="molecule type" value="Genomic_DNA"/>
</dbReference>
<keyword evidence="4" id="KW-1185">Reference proteome</keyword>
<dbReference type="Pfam" id="PF13936">
    <property type="entry name" value="HTH_38"/>
    <property type="match status" value="1"/>
</dbReference>
<reference evidence="3 4" key="1">
    <citation type="submission" date="2017-02" db="EMBL/GenBank/DDBJ databases">
        <title>The new phylogeny of genus Mycobacterium.</title>
        <authorList>
            <person name="Tortoli E."/>
            <person name="Trovato A."/>
            <person name="Cirillo D.M."/>
        </authorList>
    </citation>
    <scope>NUCLEOTIDE SEQUENCE [LARGE SCALE GENOMIC DNA]</scope>
    <source>
        <strain evidence="3 4">DSM 45439</strain>
    </source>
</reference>